<reference evidence="2" key="1">
    <citation type="submission" date="2020-08" db="EMBL/GenBank/DDBJ databases">
        <title>Multicomponent nature underlies the extraordinary mechanical properties of spider dragline silk.</title>
        <authorList>
            <person name="Kono N."/>
            <person name="Nakamura H."/>
            <person name="Mori M."/>
            <person name="Yoshida Y."/>
            <person name="Ohtoshi R."/>
            <person name="Malay A.D."/>
            <person name="Moran D.A.P."/>
            <person name="Tomita M."/>
            <person name="Numata K."/>
            <person name="Arakawa K."/>
        </authorList>
    </citation>
    <scope>NUCLEOTIDE SEQUENCE</scope>
</reference>
<dbReference type="EMBL" id="BMAW01027112">
    <property type="protein sequence ID" value="GFU00548.1"/>
    <property type="molecule type" value="Genomic_DNA"/>
</dbReference>
<name>A0A8X6Q124_NEPPI</name>
<feature type="signal peptide" evidence="1">
    <location>
        <begin position="1"/>
        <end position="19"/>
    </location>
</feature>
<protein>
    <submittedName>
        <fullName evidence="2">Uncharacterized protein</fullName>
    </submittedName>
</protein>
<sequence length="157" mass="18306">MIIKLTRTILLFFVPNVGGERSLGVYDGVNGDPTQGRETKRCFEKYPSPHPMQERQLHTSTTRGRFHLRPKYSKINDLISLKRSELKKISPYRMPPSSHFKTQRNQQKYGQFNLHYYGLKLDVFQKSGLEQMTPYLEHGSMNPIMTNSFTQAFYALT</sequence>
<dbReference type="AlphaFoldDB" id="A0A8X6Q124"/>
<evidence type="ECO:0000313" key="3">
    <source>
        <dbReference type="EMBL" id="GFU31242.1"/>
    </source>
</evidence>
<evidence type="ECO:0000256" key="1">
    <source>
        <dbReference type="SAM" id="SignalP"/>
    </source>
</evidence>
<dbReference type="EMBL" id="BMAW01033653">
    <property type="protein sequence ID" value="GFU31242.1"/>
    <property type="molecule type" value="Genomic_DNA"/>
</dbReference>
<comment type="caution">
    <text evidence="2">The sequence shown here is derived from an EMBL/GenBank/DDBJ whole genome shotgun (WGS) entry which is preliminary data.</text>
</comment>
<keyword evidence="4" id="KW-1185">Reference proteome</keyword>
<organism evidence="2 4">
    <name type="scientific">Nephila pilipes</name>
    <name type="common">Giant wood spider</name>
    <name type="synonym">Nephila maculata</name>
    <dbReference type="NCBI Taxonomy" id="299642"/>
    <lineage>
        <taxon>Eukaryota</taxon>
        <taxon>Metazoa</taxon>
        <taxon>Ecdysozoa</taxon>
        <taxon>Arthropoda</taxon>
        <taxon>Chelicerata</taxon>
        <taxon>Arachnida</taxon>
        <taxon>Araneae</taxon>
        <taxon>Araneomorphae</taxon>
        <taxon>Entelegynae</taxon>
        <taxon>Araneoidea</taxon>
        <taxon>Nephilidae</taxon>
        <taxon>Nephila</taxon>
    </lineage>
</organism>
<evidence type="ECO:0000313" key="2">
    <source>
        <dbReference type="EMBL" id="GFU00548.1"/>
    </source>
</evidence>
<accession>A0A8X6Q124</accession>
<feature type="chain" id="PRO_5036596958" evidence="1">
    <location>
        <begin position="20"/>
        <end position="157"/>
    </location>
</feature>
<gene>
    <name evidence="2" type="ORF">NPIL_404331</name>
    <name evidence="3" type="ORF">NPIL_66701</name>
</gene>
<keyword evidence="1" id="KW-0732">Signal</keyword>
<proteinExistence type="predicted"/>
<dbReference type="Proteomes" id="UP000887013">
    <property type="component" value="Unassembled WGS sequence"/>
</dbReference>
<evidence type="ECO:0000313" key="4">
    <source>
        <dbReference type="Proteomes" id="UP000887013"/>
    </source>
</evidence>